<dbReference type="InterPro" id="IPR050707">
    <property type="entry name" value="HTH_MetabolicPath_Reg"/>
</dbReference>
<evidence type="ECO:0000313" key="7">
    <source>
        <dbReference type="Proteomes" id="UP001499841"/>
    </source>
</evidence>
<dbReference type="SUPFAM" id="SSF46785">
    <property type="entry name" value="Winged helix' DNA-binding domain"/>
    <property type="match status" value="1"/>
</dbReference>
<dbReference type="SMART" id="SM00346">
    <property type="entry name" value="HTH_ICLR"/>
    <property type="match status" value="1"/>
</dbReference>
<evidence type="ECO:0000259" key="5">
    <source>
        <dbReference type="PROSITE" id="PS51078"/>
    </source>
</evidence>
<dbReference type="InterPro" id="IPR036388">
    <property type="entry name" value="WH-like_DNA-bd_sf"/>
</dbReference>
<dbReference type="InterPro" id="IPR014757">
    <property type="entry name" value="Tscrpt_reg_IclR_C"/>
</dbReference>
<dbReference type="InterPro" id="IPR005471">
    <property type="entry name" value="Tscrpt_reg_IclR_N"/>
</dbReference>
<dbReference type="Proteomes" id="UP001499841">
    <property type="component" value="Unassembled WGS sequence"/>
</dbReference>
<keyword evidence="1" id="KW-0805">Transcription regulation</keyword>
<accession>A0ABP8EUI8</accession>
<evidence type="ECO:0000313" key="6">
    <source>
        <dbReference type="EMBL" id="GAA4287646.1"/>
    </source>
</evidence>
<proteinExistence type="predicted"/>
<dbReference type="PROSITE" id="PS51077">
    <property type="entry name" value="HTH_ICLR"/>
    <property type="match status" value="1"/>
</dbReference>
<organism evidence="6 7">
    <name type="scientific">Georgenia daeguensis</name>
    <dbReference type="NCBI Taxonomy" id="908355"/>
    <lineage>
        <taxon>Bacteria</taxon>
        <taxon>Bacillati</taxon>
        <taxon>Actinomycetota</taxon>
        <taxon>Actinomycetes</taxon>
        <taxon>Micrococcales</taxon>
        <taxon>Bogoriellaceae</taxon>
        <taxon>Georgenia</taxon>
    </lineage>
</organism>
<dbReference type="PROSITE" id="PS51078">
    <property type="entry name" value="ICLR_ED"/>
    <property type="match status" value="1"/>
</dbReference>
<sequence>MSVPTEPKQVYERPRYALSSVDHALRIIQILRDTGGARLSDIARELDVSPSTAHRLLAMLVYRDFAIQDESRAYVPGPSMGAAPSPFPWTRRLKQLLGPHLDLLAARLDETVSLMFRTGTRIRVLMTVEGGQLLRVGDRTGLVQDARLAAGGKAILADLDPAFLERLFRSQSAKFAGTYLPDAEFRRLTTTLEETRQRGYALNHEETEPGVHVLGMSLHDAGGGPLAALAVLVPSSRAEVLEDETTLAMVREARTDMDLEIGAAGLEA</sequence>
<keyword evidence="2" id="KW-0238">DNA-binding</keyword>
<name>A0ABP8EUI8_9MICO</name>
<evidence type="ECO:0000259" key="4">
    <source>
        <dbReference type="PROSITE" id="PS51077"/>
    </source>
</evidence>
<dbReference type="InterPro" id="IPR029016">
    <property type="entry name" value="GAF-like_dom_sf"/>
</dbReference>
<evidence type="ECO:0000256" key="1">
    <source>
        <dbReference type="ARBA" id="ARBA00023015"/>
    </source>
</evidence>
<feature type="domain" description="IclR-ED" evidence="5">
    <location>
        <begin position="79"/>
        <end position="263"/>
    </location>
</feature>
<dbReference type="Gene3D" id="1.10.10.10">
    <property type="entry name" value="Winged helix-like DNA-binding domain superfamily/Winged helix DNA-binding domain"/>
    <property type="match status" value="1"/>
</dbReference>
<keyword evidence="7" id="KW-1185">Reference proteome</keyword>
<dbReference type="InterPro" id="IPR036390">
    <property type="entry name" value="WH_DNA-bd_sf"/>
</dbReference>
<evidence type="ECO:0000256" key="2">
    <source>
        <dbReference type="ARBA" id="ARBA00023125"/>
    </source>
</evidence>
<protein>
    <submittedName>
        <fullName evidence="6">IclR family transcriptional regulator</fullName>
    </submittedName>
</protein>
<comment type="caution">
    <text evidence="6">The sequence shown here is derived from an EMBL/GenBank/DDBJ whole genome shotgun (WGS) entry which is preliminary data.</text>
</comment>
<dbReference type="EMBL" id="BAABBA010000008">
    <property type="protein sequence ID" value="GAA4287646.1"/>
    <property type="molecule type" value="Genomic_DNA"/>
</dbReference>
<keyword evidence="3" id="KW-0804">Transcription</keyword>
<dbReference type="Gene3D" id="3.30.450.40">
    <property type="match status" value="1"/>
</dbReference>
<dbReference type="SUPFAM" id="SSF55781">
    <property type="entry name" value="GAF domain-like"/>
    <property type="match status" value="1"/>
</dbReference>
<dbReference type="PANTHER" id="PTHR30136:SF35">
    <property type="entry name" value="HTH-TYPE TRANSCRIPTIONAL REGULATOR RV1719"/>
    <property type="match status" value="1"/>
</dbReference>
<reference evidence="7" key="1">
    <citation type="journal article" date="2019" name="Int. J. Syst. Evol. Microbiol.">
        <title>The Global Catalogue of Microorganisms (GCM) 10K type strain sequencing project: providing services to taxonomists for standard genome sequencing and annotation.</title>
        <authorList>
            <consortium name="The Broad Institute Genomics Platform"/>
            <consortium name="The Broad Institute Genome Sequencing Center for Infectious Disease"/>
            <person name="Wu L."/>
            <person name="Ma J."/>
        </authorList>
    </citation>
    <scope>NUCLEOTIDE SEQUENCE [LARGE SCALE GENOMIC DNA]</scope>
    <source>
        <strain evidence="7">JCM 17459</strain>
    </source>
</reference>
<dbReference type="PANTHER" id="PTHR30136">
    <property type="entry name" value="HELIX-TURN-HELIX TRANSCRIPTIONAL REGULATOR, ICLR FAMILY"/>
    <property type="match status" value="1"/>
</dbReference>
<gene>
    <name evidence="6" type="ORF">GCM10022262_20050</name>
</gene>
<dbReference type="Pfam" id="PF01614">
    <property type="entry name" value="IclR_C"/>
    <property type="match status" value="1"/>
</dbReference>
<feature type="domain" description="HTH iclR-type" evidence="4">
    <location>
        <begin position="18"/>
        <end position="78"/>
    </location>
</feature>
<evidence type="ECO:0000256" key="3">
    <source>
        <dbReference type="ARBA" id="ARBA00023163"/>
    </source>
</evidence>
<dbReference type="Pfam" id="PF09339">
    <property type="entry name" value="HTH_IclR"/>
    <property type="match status" value="1"/>
</dbReference>